<feature type="transmembrane region" description="Helical" evidence="15">
    <location>
        <begin position="375"/>
        <end position="400"/>
    </location>
</feature>
<dbReference type="GO" id="GO:0005912">
    <property type="term" value="C:adherens junction"/>
    <property type="evidence" value="ECO:0007669"/>
    <property type="project" value="UniProtKB-SubCell"/>
</dbReference>
<evidence type="ECO:0000256" key="2">
    <source>
        <dbReference type="ARBA" id="ARBA00004536"/>
    </source>
</evidence>
<keyword evidence="9" id="KW-0965">Cell junction</keyword>
<feature type="domain" description="Ig-like" evidence="16">
    <location>
        <begin position="181"/>
        <end position="272"/>
    </location>
</feature>
<evidence type="ECO:0000256" key="9">
    <source>
        <dbReference type="ARBA" id="ARBA00022949"/>
    </source>
</evidence>
<dbReference type="InterPro" id="IPR036179">
    <property type="entry name" value="Ig-like_dom_sf"/>
</dbReference>
<sequence>MTGPGRTLGARLGLSGNPDTAVPARQRDADGWTPRTGASPPMGAPCIPCAAGSLLLCCALSVVLAQRVKVRPEVIGYVGDEAKLQCLFATTSPDIKVSQVTWIKEMGGRKQNVAVYLPGHKPNFPLENSGRIRFVNVSLQDATLIIQPLNMSDEGTYVCEFATYPNGNEDGVTKLSILARPTNKAESRQVVAGSVEVPVAVCTSANGKPPANITWHSPISGSINASEVTNRDGTVTVTSQFNMVPTAAADQQQITCLISQRTLAEPEAIRVTLSVLYPPQVTIKGYDDNWYVSRGEAVLTCMASGNPKPTHYSWSTSSGPLPPTVQVQGQRLVVPSVDMAVNTTFICQVTNSVGMVRGEQSILVREHPVRLQSSAGAVAGGIIGGILALALLGALVFFLVRRRRGPPTKGAYEPTIRVFGNGAAPPHNLIYRPNSELDRPLKAAPGEGAPGERPGPYSYSSRQQEEEEEERLDEVGPILQFSTPPGHSAPRGYEDDDMESQHDGSIISKTAVYV</sequence>
<accession>A0A8C8VHE5</accession>
<name>A0A8C8VHE5_9SAUR</name>
<feature type="domain" description="Ig-like" evidence="16">
    <location>
        <begin position="79"/>
        <end position="176"/>
    </location>
</feature>
<keyword evidence="7" id="KW-0677">Repeat</keyword>
<organism evidence="17 18">
    <name type="scientific">Pelusios castaneus</name>
    <name type="common">West African mud turtle</name>
    <dbReference type="NCBI Taxonomy" id="367368"/>
    <lineage>
        <taxon>Eukaryota</taxon>
        <taxon>Metazoa</taxon>
        <taxon>Chordata</taxon>
        <taxon>Craniata</taxon>
        <taxon>Vertebrata</taxon>
        <taxon>Euteleostomi</taxon>
        <taxon>Archelosauria</taxon>
        <taxon>Testudinata</taxon>
        <taxon>Testudines</taxon>
        <taxon>Pleurodira</taxon>
        <taxon>Pelomedusidae</taxon>
        <taxon>Pelusios</taxon>
    </lineage>
</organism>
<comment type="subcellular location">
    <subcellularLocation>
        <location evidence="2">Cell junction</location>
        <location evidence="2">Adherens junction</location>
    </subcellularLocation>
    <subcellularLocation>
        <location evidence="1">Cell membrane</location>
        <topology evidence="1">Single-pass type I membrane protein</topology>
    </subcellularLocation>
</comment>
<comment type="similarity">
    <text evidence="3">Belongs to the nectin family.</text>
</comment>
<evidence type="ECO:0000256" key="10">
    <source>
        <dbReference type="ARBA" id="ARBA00022989"/>
    </source>
</evidence>
<feature type="compositionally biased region" description="Low complexity" evidence="14">
    <location>
        <begin position="443"/>
        <end position="456"/>
    </location>
</feature>
<reference evidence="17" key="2">
    <citation type="submission" date="2025-09" db="UniProtKB">
        <authorList>
            <consortium name="Ensembl"/>
        </authorList>
    </citation>
    <scope>IDENTIFICATION</scope>
</reference>
<dbReference type="Proteomes" id="UP000694393">
    <property type="component" value="Unplaced"/>
</dbReference>
<keyword evidence="18" id="KW-1185">Reference proteome</keyword>
<evidence type="ECO:0000256" key="3">
    <source>
        <dbReference type="ARBA" id="ARBA00007810"/>
    </source>
</evidence>
<keyword evidence="6" id="KW-0732">Signal</keyword>
<evidence type="ECO:0000256" key="14">
    <source>
        <dbReference type="SAM" id="MobiDB-lite"/>
    </source>
</evidence>
<dbReference type="InterPro" id="IPR013783">
    <property type="entry name" value="Ig-like_fold"/>
</dbReference>
<dbReference type="Ensembl" id="ENSPCET00000008581.1">
    <property type="protein sequence ID" value="ENSPCEP00000008286.1"/>
    <property type="gene ID" value="ENSPCEG00000006678.1"/>
</dbReference>
<dbReference type="FunFam" id="2.60.40.10:FF:000304">
    <property type="entry name" value="Nectin cell adhesion molecule 1"/>
    <property type="match status" value="1"/>
</dbReference>
<keyword evidence="13" id="KW-0325">Glycoprotein</keyword>
<dbReference type="PROSITE" id="PS50835">
    <property type="entry name" value="IG_LIKE"/>
    <property type="match status" value="3"/>
</dbReference>
<evidence type="ECO:0000256" key="6">
    <source>
        <dbReference type="ARBA" id="ARBA00022729"/>
    </source>
</evidence>
<dbReference type="PANTHER" id="PTHR47387:SF1">
    <property type="entry name" value="NECTIN-2"/>
    <property type="match status" value="1"/>
</dbReference>
<keyword evidence="4" id="KW-1003">Cell membrane</keyword>
<keyword evidence="12" id="KW-1015">Disulfide bond</keyword>
<keyword evidence="8" id="KW-0130">Cell adhesion</keyword>
<feature type="domain" description="Ig-like" evidence="16">
    <location>
        <begin position="279"/>
        <end position="363"/>
    </location>
</feature>
<dbReference type="Gene3D" id="2.60.40.10">
    <property type="entry name" value="Immunoglobulins"/>
    <property type="match status" value="3"/>
</dbReference>
<evidence type="ECO:0000256" key="1">
    <source>
        <dbReference type="ARBA" id="ARBA00004251"/>
    </source>
</evidence>
<evidence type="ECO:0000256" key="13">
    <source>
        <dbReference type="ARBA" id="ARBA00023180"/>
    </source>
</evidence>
<dbReference type="Pfam" id="PF07686">
    <property type="entry name" value="V-set"/>
    <property type="match status" value="1"/>
</dbReference>
<evidence type="ECO:0000256" key="11">
    <source>
        <dbReference type="ARBA" id="ARBA00023136"/>
    </source>
</evidence>
<dbReference type="SUPFAM" id="SSF48726">
    <property type="entry name" value="Immunoglobulin"/>
    <property type="match status" value="3"/>
</dbReference>
<feature type="region of interest" description="Disordered" evidence="14">
    <location>
        <begin position="438"/>
        <end position="514"/>
    </location>
</feature>
<dbReference type="GO" id="GO:0005886">
    <property type="term" value="C:plasma membrane"/>
    <property type="evidence" value="ECO:0007669"/>
    <property type="project" value="UniProtKB-SubCell"/>
</dbReference>
<dbReference type="InterPro" id="IPR003599">
    <property type="entry name" value="Ig_sub"/>
</dbReference>
<dbReference type="InterPro" id="IPR052659">
    <property type="entry name" value="Nectin/PVR"/>
</dbReference>
<dbReference type="InterPro" id="IPR013162">
    <property type="entry name" value="CD80_C2-set"/>
</dbReference>
<evidence type="ECO:0000256" key="4">
    <source>
        <dbReference type="ARBA" id="ARBA00022475"/>
    </source>
</evidence>
<protein>
    <submittedName>
        <fullName evidence="17">Nectin cell adhesion molecule 2</fullName>
    </submittedName>
</protein>
<evidence type="ECO:0000259" key="16">
    <source>
        <dbReference type="PROSITE" id="PS50835"/>
    </source>
</evidence>
<dbReference type="Pfam" id="PF08205">
    <property type="entry name" value="C2-set_2"/>
    <property type="match status" value="1"/>
</dbReference>
<dbReference type="InterPro" id="IPR013106">
    <property type="entry name" value="Ig_V-set"/>
</dbReference>
<dbReference type="Pfam" id="PF13927">
    <property type="entry name" value="Ig_3"/>
    <property type="match status" value="1"/>
</dbReference>
<proteinExistence type="inferred from homology"/>
<keyword evidence="10 15" id="KW-1133">Transmembrane helix</keyword>
<dbReference type="InterPro" id="IPR007110">
    <property type="entry name" value="Ig-like_dom"/>
</dbReference>
<dbReference type="GO" id="GO:0007155">
    <property type="term" value="P:cell adhesion"/>
    <property type="evidence" value="ECO:0007669"/>
    <property type="project" value="UniProtKB-KW"/>
</dbReference>
<evidence type="ECO:0000256" key="8">
    <source>
        <dbReference type="ARBA" id="ARBA00022889"/>
    </source>
</evidence>
<evidence type="ECO:0000256" key="15">
    <source>
        <dbReference type="SAM" id="Phobius"/>
    </source>
</evidence>
<evidence type="ECO:0000256" key="5">
    <source>
        <dbReference type="ARBA" id="ARBA00022692"/>
    </source>
</evidence>
<evidence type="ECO:0000313" key="18">
    <source>
        <dbReference type="Proteomes" id="UP000694393"/>
    </source>
</evidence>
<evidence type="ECO:0000256" key="12">
    <source>
        <dbReference type="ARBA" id="ARBA00023157"/>
    </source>
</evidence>
<dbReference type="SMART" id="SM00409">
    <property type="entry name" value="IG"/>
    <property type="match status" value="2"/>
</dbReference>
<dbReference type="PANTHER" id="PTHR47387">
    <property type="entry name" value="NECTIN-2"/>
    <property type="match status" value="1"/>
</dbReference>
<feature type="region of interest" description="Disordered" evidence="14">
    <location>
        <begin position="1"/>
        <end position="37"/>
    </location>
</feature>
<dbReference type="AlphaFoldDB" id="A0A8C8VHE5"/>
<evidence type="ECO:0000256" key="7">
    <source>
        <dbReference type="ARBA" id="ARBA00022737"/>
    </source>
</evidence>
<reference evidence="17" key="1">
    <citation type="submission" date="2025-08" db="UniProtKB">
        <authorList>
            <consortium name="Ensembl"/>
        </authorList>
    </citation>
    <scope>IDENTIFICATION</scope>
</reference>
<evidence type="ECO:0000313" key="17">
    <source>
        <dbReference type="Ensembl" id="ENSPCEP00000008286.1"/>
    </source>
</evidence>
<keyword evidence="5 15" id="KW-0812">Transmembrane</keyword>
<keyword evidence="11 15" id="KW-0472">Membrane</keyword>